<protein>
    <submittedName>
        <fullName evidence="1">Uncharacterized protein</fullName>
    </submittedName>
</protein>
<evidence type="ECO:0000313" key="1">
    <source>
        <dbReference type="EMBL" id="MBX50168.1"/>
    </source>
</evidence>
<reference evidence="1" key="1">
    <citation type="submission" date="2018-02" db="EMBL/GenBank/DDBJ databases">
        <title>Rhizophora mucronata_Transcriptome.</title>
        <authorList>
            <person name="Meera S.P."/>
            <person name="Sreeshan A."/>
            <person name="Augustine A."/>
        </authorList>
    </citation>
    <scope>NUCLEOTIDE SEQUENCE</scope>
    <source>
        <tissue evidence="1">Leaf</tissue>
    </source>
</reference>
<dbReference type="AlphaFoldDB" id="A0A2P2P604"/>
<dbReference type="EMBL" id="GGEC01069684">
    <property type="protein sequence ID" value="MBX50168.1"/>
    <property type="molecule type" value="Transcribed_RNA"/>
</dbReference>
<proteinExistence type="predicted"/>
<name>A0A2P2P604_RHIMU</name>
<accession>A0A2P2P604</accession>
<sequence>MEHIQFAQFSVQVLQNYRWTNQIYVTLREC</sequence>
<organism evidence="1">
    <name type="scientific">Rhizophora mucronata</name>
    <name type="common">Asiatic mangrove</name>
    <dbReference type="NCBI Taxonomy" id="61149"/>
    <lineage>
        <taxon>Eukaryota</taxon>
        <taxon>Viridiplantae</taxon>
        <taxon>Streptophyta</taxon>
        <taxon>Embryophyta</taxon>
        <taxon>Tracheophyta</taxon>
        <taxon>Spermatophyta</taxon>
        <taxon>Magnoliopsida</taxon>
        <taxon>eudicotyledons</taxon>
        <taxon>Gunneridae</taxon>
        <taxon>Pentapetalae</taxon>
        <taxon>rosids</taxon>
        <taxon>fabids</taxon>
        <taxon>Malpighiales</taxon>
        <taxon>Rhizophoraceae</taxon>
        <taxon>Rhizophora</taxon>
    </lineage>
</organism>